<dbReference type="InParanoid" id="A0A409WKD9"/>
<feature type="region of interest" description="Disordered" evidence="1">
    <location>
        <begin position="161"/>
        <end position="205"/>
    </location>
</feature>
<feature type="transmembrane region" description="Helical" evidence="2">
    <location>
        <begin position="7"/>
        <end position="27"/>
    </location>
</feature>
<keyword evidence="2" id="KW-0812">Transmembrane</keyword>
<keyword evidence="4" id="KW-1185">Reference proteome</keyword>
<organism evidence="3 4">
    <name type="scientific">Psilocybe cyanescens</name>
    <dbReference type="NCBI Taxonomy" id="93625"/>
    <lineage>
        <taxon>Eukaryota</taxon>
        <taxon>Fungi</taxon>
        <taxon>Dikarya</taxon>
        <taxon>Basidiomycota</taxon>
        <taxon>Agaricomycotina</taxon>
        <taxon>Agaricomycetes</taxon>
        <taxon>Agaricomycetidae</taxon>
        <taxon>Agaricales</taxon>
        <taxon>Agaricineae</taxon>
        <taxon>Strophariaceae</taxon>
        <taxon>Psilocybe</taxon>
    </lineage>
</organism>
<comment type="caution">
    <text evidence="3">The sequence shown here is derived from an EMBL/GenBank/DDBJ whole genome shotgun (WGS) entry which is preliminary data.</text>
</comment>
<feature type="transmembrane region" description="Helical" evidence="2">
    <location>
        <begin position="33"/>
        <end position="58"/>
    </location>
</feature>
<dbReference type="OrthoDB" id="10485593at2759"/>
<dbReference type="EMBL" id="NHYD01003396">
    <property type="protein sequence ID" value="PPQ78986.1"/>
    <property type="molecule type" value="Genomic_DNA"/>
</dbReference>
<proteinExistence type="predicted"/>
<feature type="compositionally biased region" description="Pro residues" evidence="1">
    <location>
        <begin position="170"/>
        <end position="183"/>
    </location>
</feature>
<sequence length="205" mass="23267">MAEKYNLPAFLLWASVIISATLLGVMVPEARTFPLIVALMFFTALYHSALLASSLANCRPNNITGRCQFYMDPLDGAHMGWTLGFVIFWLSVFVLRFAAVVKGIAEEDRDFVLAVFSGVELVLNVRIAYLTLVKWRSRASLRCRHQLHDHDVEDLESGQAYDSMDYPRTHPQPPKYVVEPPPAQDTSRFDKEHSIQNDQHIPDCQ</sequence>
<evidence type="ECO:0000256" key="1">
    <source>
        <dbReference type="SAM" id="MobiDB-lite"/>
    </source>
</evidence>
<protein>
    <recommendedName>
        <fullName evidence="5">MARVEL domain-containing protein</fullName>
    </recommendedName>
</protein>
<evidence type="ECO:0008006" key="5">
    <source>
        <dbReference type="Google" id="ProtNLM"/>
    </source>
</evidence>
<reference evidence="3 4" key="1">
    <citation type="journal article" date="2018" name="Evol. Lett.">
        <title>Horizontal gene cluster transfer increased hallucinogenic mushroom diversity.</title>
        <authorList>
            <person name="Reynolds H.T."/>
            <person name="Vijayakumar V."/>
            <person name="Gluck-Thaler E."/>
            <person name="Korotkin H.B."/>
            <person name="Matheny P.B."/>
            <person name="Slot J.C."/>
        </authorList>
    </citation>
    <scope>NUCLEOTIDE SEQUENCE [LARGE SCALE GENOMIC DNA]</scope>
    <source>
        <strain evidence="3 4">2631</strain>
    </source>
</reference>
<dbReference type="AlphaFoldDB" id="A0A409WKD9"/>
<dbReference type="Proteomes" id="UP000283269">
    <property type="component" value="Unassembled WGS sequence"/>
</dbReference>
<evidence type="ECO:0000313" key="4">
    <source>
        <dbReference type="Proteomes" id="UP000283269"/>
    </source>
</evidence>
<keyword evidence="2" id="KW-0472">Membrane</keyword>
<accession>A0A409WKD9</accession>
<feature type="transmembrane region" description="Helical" evidence="2">
    <location>
        <begin position="79"/>
        <end position="99"/>
    </location>
</feature>
<evidence type="ECO:0000256" key="2">
    <source>
        <dbReference type="SAM" id="Phobius"/>
    </source>
</evidence>
<keyword evidence="2" id="KW-1133">Transmembrane helix</keyword>
<feature type="transmembrane region" description="Helical" evidence="2">
    <location>
        <begin position="111"/>
        <end position="132"/>
    </location>
</feature>
<evidence type="ECO:0000313" key="3">
    <source>
        <dbReference type="EMBL" id="PPQ78986.1"/>
    </source>
</evidence>
<name>A0A409WKD9_PSICY</name>
<gene>
    <name evidence="3" type="ORF">CVT25_002270</name>
</gene>